<organism evidence="4 5">
    <name type="scientific">Paenibacillus nuruki</name>
    <dbReference type="NCBI Taxonomy" id="1886670"/>
    <lineage>
        <taxon>Bacteria</taxon>
        <taxon>Bacillati</taxon>
        <taxon>Bacillota</taxon>
        <taxon>Bacilli</taxon>
        <taxon>Bacillales</taxon>
        <taxon>Paenibacillaceae</taxon>
        <taxon>Paenibacillus</taxon>
    </lineage>
</organism>
<gene>
    <name evidence="4" type="ORF">PTI45_02310</name>
</gene>
<dbReference type="Proteomes" id="UP000094578">
    <property type="component" value="Unassembled WGS sequence"/>
</dbReference>
<dbReference type="AlphaFoldDB" id="A0A1E3L5S2"/>
<dbReference type="GO" id="GO:0003955">
    <property type="term" value="F:NAD(P)H dehydrogenase (quinone) activity"/>
    <property type="evidence" value="ECO:0007669"/>
    <property type="project" value="UniProtKB-EC"/>
</dbReference>
<dbReference type="InterPro" id="IPR051545">
    <property type="entry name" value="NAD(P)H_dehydrogenase_qn"/>
</dbReference>
<keyword evidence="2 4" id="KW-0560">Oxidoreductase</keyword>
<dbReference type="PATRIC" id="fig|1886670.3.peg.2350"/>
<evidence type="ECO:0000256" key="1">
    <source>
        <dbReference type="ARBA" id="ARBA00006252"/>
    </source>
</evidence>
<evidence type="ECO:0000313" key="5">
    <source>
        <dbReference type="Proteomes" id="UP000094578"/>
    </source>
</evidence>
<dbReference type="RefSeq" id="WP_069327728.1">
    <property type="nucleotide sequence ID" value="NZ_MDER01000039.1"/>
</dbReference>
<comment type="caution">
    <text evidence="4">The sequence shown here is derived from an EMBL/GenBank/DDBJ whole genome shotgun (WGS) entry which is preliminary data.</text>
</comment>
<dbReference type="Pfam" id="PF02525">
    <property type="entry name" value="Flavodoxin_2"/>
    <property type="match status" value="1"/>
</dbReference>
<dbReference type="InterPro" id="IPR003680">
    <property type="entry name" value="Flavodoxin_fold"/>
</dbReference>
<name>A0A1E3L5S2_9BACL</name>
<evidence type="ECO:0000313" key="4">
    <source>
        <dbReference type="EMBL" id="ODP28320.1"/>
    </source>
</evidence>
<evidence type="ECO:0000256" key="2">
    <source>
        <dbReference type="ARBA" id="ARBA00023002"/>
    </source>
</evidence>
<dbReference type="EC" id="1.6.5.2" evidence="4"/>
<feature type="domain" description="Flavodoxin-like fold" evidence="3">
    <location>
        <begin position="1"/>
        <end position="187"/>
    </location>
</feature>
<dbReference type="GO" id="GO:0005829">
    <property type="term" value="C:cytosol"/>
    <property type="evidence" value="ECO:0007669"/>
    <property type="project" value="TreeGrafter"/>
</dbReference>
<dbReference type="Gene3D" id="3.40.50.360">
    <property type="match status" value="1"/>
</dbReference>
<reference evidence="4 5" key="1">
    <citation type="submission" date="2016-08" db="EMBL/GenBank/DDBJ databases">
        <title>Genome sequencing of Paenibacillus sp. TI45-13ar, isolated from Korean traditional nuruk.</title>
        <authorList>
            <person name="Kim S.-J."/>
        </authorList>
    </citation>
    <scope>NUCLEOTIDE SEQUENCE [LARGE SCALE GENOMIC DNA]</scope>
    <source>
        <strain evidence="4 5">TI45-13ar</strain>
    </source>
</reference>
<dbReference type="STRING" id="1886670.PTI45_02310"/>
<dbReference type="PANTHER" id="PTHR10204:SF34">
    <property type="entry name" value="NAD(P)H DEHYDROGENASE [QUINONE] 1 ISOFORM 1"/>
    <property type="match status" value="1"/>
</dbReference>
<protein>
    <submittedName>
        <fullName evidence="4">NAD(P)H dehydrogenase (Quinone)</fullName>
        <ecNumber evidence="4">1.6.5.2</ecNumber>
    </submittedName>
</protein>
<dbReference type="PANTHER" id="PTHR10204">
    <property type="entry name" value="NAD P H OXIDOREDUCTASE-RELATED"/>
    <property type="match status" value="1"/>
</dbReference>
<proteinExistence type="inferred from homology"/>
<dbReference type="EMBL" id="MDER01000039">
    <property type="protein sequence ID" value="ODP28320.1"/>
    <property type="molecule type" value="Genomic_DNA"/>
</dbReference>
<dbReference type="SUPFAM" id="SSF52218">
    <property type="entry name" value="Flavoproteins"/>
    <property type="match status" value="1"/>
</dbReference>
<comment type="similarity">
    <text evidence="1">Belongs to the NAD(P)H dehydrogenase (quinone) family.</text>
</comment>
<evidence type="ECO:0000259" key="3">
    <source>
        <dbReference type="Pfam" id="PF02525"/>
    </source>
</evidence>
<sequence>MKHLIVFAHPHQEGTNQAILKRMVHTLEKQGHEVVVRDLYALNFQPVLTEADTEAMKVGNTPADIKAEQEYITAADAITFIYPIWWTGLPAILKGYVDRVFAYGFAYGYGETGVAQLLTGKKGLIINTHGQTNEIYDQVGMTDGLKITSTTGIFGFVGIESVGHLIFGSAPYADEAQLENVLRQVEETVTTAFNS</sequence>
<accession>A0A1E3L5S2</accession>
<dbReference type="InterPro" id="IPR029039">
    <property type="entry name" value="Flavoprotein-like_sf"/>
</dbReference>
<keyword evidence="5" id="KW-1185">Reference proteome</keyword>